<dbReference type="EMBL" id="LGRX02000007">
    <property type="protein sequence ID" value="KAK3289994.1"/>
    <property type="molecule type" value="Genomic_DNA"/>
</dbReference>
<name>A0AAE0H511_9CHLO</name>
<keyword evidence="3" id="KW-1185">Reference proteome</keyword>
<sequence length="249" mass="28486">MPRSDAHFHSMDQFIATDADWSTLRAIAQNNEVVMRNTLLLRDPARLSDIEIAHAASHGSIRVLLVYAEEFDPAFHFTAETAEMALRSGNLEFFKWGVRRTMDKALAQGFVWINKVLAQDPGETRWKMWFDAVRYMPVVAARAGRTEALNWMLTGAYSEYFSNPFPEFCLYTEAADNMHWGTVRLLLHLRATGIRCEDVRNTLLESVRKMFTAEKLDAAIDVLQRAFEEADVEAETCTDKKSSKRARVE</sequence>
<dbReference type="Proteomes" id="UP001190700">
    <property type="component" value="Unassembled WGS sequence"/>
</dbReference>
<organism evidence="2 3">
    <name type="scientific">Cymbomonas tetramitiformis</name>
    <dbReference type="NCBI Taxonomy" id="36881"/>
    <lineage>
        <taxon>Eukaryota</taxon>
        <taxon>Viridiplantae</taxon>
        <taxon>Chlorophyta</taxon>
        <taxon>Pyramimonadophyceae</taxon>
        <taxon>Pyramimonadales</taxon>
        <taxon>Pyramimonadaceae</taxon>
        <taxon>Cymbomonas</taxon>
    </lineage>
</organism>
<evidence type="ECO:0000313" key="1">
    <source>
        <dbReference type="EMBL" id="KAK3289834.1"/>
    </source>
</evidence>
<accession>A0AAE0H511</accession>
<reference evidence="2 3" key="1">
    <citation type="journal article" date="2015" name="Genome Biol. Evol.">
        <title>Comparative Genomics of a Bacterivorous Green Alga Reveals Evolutionary Causalities and Consequences of Phago-Mixotrophic Mode of Nutrition.</title>
        <authorList>
            <person name="Burns J.A."/>
            <person name="Paasch A."/>
            <person name="Narechania A."/>
            <person name="Kim E."/>
        </authorList>
    </citation>
    <scope>NUCLEOTIDE SEQUENCE [LARGE SCALE GENOMIC DNA]</scope>
    <source>
        <strain evidence="2">PLY_AMNH</strain>
    </source>
</reference>
<evidence type="ECO:0000313" key="3">
    <source>
        <dbReference type="Proteomes" id="UP001190700"/>
    </source>
</evidence>
<reference evidence="2" key="2">
    <citation type="submission" date="2023-06" db="EMBL/GenBank/DDBJ databases">
        <title>Long-read-based genome assembly of the green algal bacterivore Cymbomonas tetramitiformis.</title>
        <authorList>
            <person name="Gyaltshen Y."/>
            <person name="Rozenberg A."/>
            <person name="Paasch A."/>
            <person name="Burns J.A."/>
            <person name="Warring S."/>
            <person name="Larson R."/>
            <person name="Maurer-Alcala X."/>
            <person name="Dacks J."/>
            <person name="Kim E."/>
        </authorList>
    </citation>
    <scope>NUCLEOTIDE SEQUENCE</scope>
    <source>
        <strain evidence="2">PLY_AMNH</strain>
    </source>
</reference>
<comment type="caution">
    <text evidence="2">The sequence shown here is derived from an EMBL/GenBank/DDBJ whole genome shotgun (WGS) entry which is preliminary data.</text>
</comment>
<proteinExistence type="predicted"/>
<protein>
    <submittedName>
        <fullName evidence="2">Uncharacterized protein</fullName>
    </submittedName>
</protein>
<dbReference type="AlphaFoldDB" id="A0AAE0H511"/>
<gene>
    <name evidence="2" type="ORF">CYMTET_2597</name>
    <name evidence="1" type="ORF">CYMTET_2765</name>
</gene>
<dbReference type="EMBL" id="LGRX02000025">
    <property type="protein sequence ID" value="KAK3289834.1"/>
    <property type="molecule type" value="Genomic_DNA"/>
</dbReference>
<evidence type="ECO:0000313" key="2">
    <source>
        <dbReference type="EMBL" id="KAK3289994.1"/>
    </source>
</evidence>